<feature type="region of interest" description="Disordered" evidence="3">
    <location>
        <begin position="452"/>
        <end position="560"/>
    </location>
</feature>
<feature type="compositionally biased region" description="Basic and acidic residues" evidence="3">
    <location>
        <begin position="629"/>
        <end position="639"/>
    </location>
</feature>
<dbReference type="EMBL" id="JAAAUY010000938">
    <property type="protein sequence ID" value="KAF9325352.1"/>
    <property type="molecule type" value="Genomic_DNA"/>
</dbReference>
<gene>
    <name evidence="4" type="ORF">BG006_011158</name>
</gene>
<comment type="caution">
    <text evidence="4">The sequence shown here is derived from an EMBL/GenBank/DDBJ whole genome shotgun (WGS) entry which is preliminary data.</text>
</comment>
<dbReference type="Gene3D" id="1.10.443.10">
    <property type="entry name" value="Intergrase catalytic core"/>
    <property type="match status" value="1"/>
</dbReference>
<dbReference type="GO" id="GO:0006310">
    <property type="term" value="P:DNA recombination"/>
    <property type="evidence" value="ECO:0007669"/>
    <property type="project" value="UniProtKB-KW"/>
</dbReference>
<feature type="compositionally biased region" description="Low complexity" evidence="3">
    <location>
        <begin position="229"/>
        <end position="247"/>
    </location>
</feature>
<feature type="compositionally biased region" description="Basic and acidic residues" evidence="3">
    <location>
        <begin position="519"/>
        <end position="532"/>
    </location>
</feature>
<keyword evidence="2" id="KW-0175">Coiled coil</keyword>
<feature type="compositionally biased region" description="Polar residues" evidence="3">
    <location>
        <begin position="649"/>
        <end position="658"/>
    </location>
</feature>
<evidence type="ECO:0000313" key="5">
    <source>
        <dbReference type="Proteomes" id="UP000696485"/>
    </source>
</evidence>
<dbReference type="AlphaFoldDB" id="A0A9P5SFY3"/>
<reference evidence="4" key="1">
    <citation type="journal article" date="2020" name="Fungal Divers.">
        <title>Resolving the Mortierellaceae phylogeny through synthesis of multi-gene phylogenetics and phylogenomics.</title>
        <authorList>
            <person name="Vandepol N."/>
            <person name="Liber J."/>
            <person name="Desiro A."/>
            <person name="Na H."/>
            <person name="Kennedy M."/>
            <person name="Barry K."/>
            <person name="Grigoriev I.V."/>
            <person name="Miller A.N."/>
            <person name="O'Donnell K."/>
            <person name="Stajich J.E."/>
            <person name="Bonito G."/>
        </authorList>
    </citation>
    <scope>NUCLEOTIDE SEQUENCE</scope>
    <source>
        <strain evidence="4">NVP1</strain>
    </source>
</reference>
<feature type="compositionally biased region" description="Low complexity" evidence="3">
    <location>
        <begin position="288"/>
        <end position="299"/>
    </location>
</feature>
<proteinExistence type="predicted"/>
<evidence type="ECO:0000313" key="4">
    <source>
        <dbReference type="EMBL" id="KAF9325352.1"/>
    </source>
</evidence>
<organism evidence="4 5">
    <name type="scientific">Podila minutissima</name>
    <dbReference type="NCBI Taxonomy" id="64525"/>
    <lineage>
        <taxon>Eukaryota</taxon>
        <taxon>Fungi</taxon>
        <taxon>Fungi incertae sedis</taxon>
        <taxon>Mucoromycota</taxon>
        <taxon>Mortierellomycotina</taxon>
        <taxon>Mortierellomycetes</taxon>
        <taxon>Mortierellales</taxon>
        <taxon>Mortierellaceae</taxon>
        <taxon>Podila</taxon>
    </lineage>
</organism>
<protein>
    <submittedName>
        <fullName evidence="4">Uncharacterized protein</fullName>
    </submittedName>
</protein>
<keyword evidence="1" id="KW-0233">DNA recombination</keyword>
<dbReference type="InterPro" id="IPR011010">
    <property type="entry name" value="DNA_brk_join_enz"/>
</dbReference>
<dbReference type="GO" id="GO:0015074">
    <property type="term" value="P:DNA integration"/>
    <property type="evidence" value="ECO:0007669"/>
    <property type="project" value="InterPro"/>
</dbReference>
<feature type="region of interest" description="Disordered" evidence="3">
    <location>
        <begin position="224"/>
        <end position="362"/>
    </location>
</feature>
<accession>A0A9P5SFY3</accession>
<dbReference type="GO" id="GO:0003677">
    <property type="term" value="F:DNA binding"/>
    <property type="evidence" value="ECO:0007669"/>
    <property type="project" value="InterPro"/>
</dbReference>
<feature type="compositionally biased region" description="Pro residues" evidence="3">
    <location>
        <begin position="272"/>
        <end position="287"/>
    </location>
</feature>
<feature type="compositionally biased region" description="Acidic residues" evidence="3">
    <location>
        <begin position="469"/>
        <end position="494"/>
    </location>
</feature>
<feature type="coiled-coil region" evidence="2">
    <location>
        <begin position="180"/>
        <end position="207"/>
    </location>
</feature>
<dbReference type="Proteomes" id="UP000696485">
    <property type="component" value="Unassembled WGS sequence"/>
</dbReference>
<evidence type="ECO:0000256" key="1">
    <source>
        <dbReference type="ARBA" id="ARBA00023172"/>
    </source>
</evidence>
<dbReference type="InterPro" id="IPR013762">
    <property type="entry name" value="Integrase-like_cat_sf"/>
</dbReference>
<evidence type="ECO:0000256" key="2">
    <source>
        <dbReference type="SAM" id="Coils"/>
    </source>
</evidence>
<sequence length="658" mass="75412">MLANVYEIYPQLDEPHACCVTKVLAWFEWIETNGLCKLSSEDFLFPQLTKGDHIQPRQPFSVSLLSNRLNKYAHDAGLMDHGNGLFDKHCFRRGGALHRLVHGQDPWSFQSVKWWGGWTEKDPAEEIREYLWAETNYESSFGYMLWHHGSKTHGDTSSTSLSLEVQVIRERFESAIQSMDSRYTAALAKIEKENQELRQQLAELGVTFAQQLGKAVLALKPQEFSDTHQPQLQLDPPQPQRPSSEPQPDLPKPSPDLSQPPQDHRKLQLTPQPTPQPVLIQPIPPQPVQSQQIQSQPTRTRSRPPKPKPLQHQRAQAYGHSTPKQNARAPTITHWKEAGESEQEDDEQPSEEDSDVGTTQPTVHIIPRCSDWKEVIRQWDEGDTENGLNLPLSQWPQEWKKHHTTYYTRKAIVTEFESFGRDESRMRRVHGADINSLWRLVRSIRARLRERKGQLGASQEGRQVGLVSDVDDDDDDDDDDNDEEQSRDEDEEDESRGKRKHHTDDGGTATGPATLPMIEHWRDAVKQRKEGDPDQGLTVPPRDWPAEMPVEKYTQRNPNKRKLVAEMRQEHGANMDQINHMLASIKGRDKRQKKQEKLQELREQTQEQAPEEEDGHQQVPEVQNGQQVERQEQHEKEEDGPLAVAEATVGSQDAGVSQ</sequence>
<feature type="compositionally biased region" description="Acidic residues" evidence="3">
    <location>
        <begin position="340"/>
        <end position="355"/>
    </location>
</feature>
<feature type="compositionally biased region" description="Basic residues" evidence="3">
    <location>
        <begin position="300"/>
        <end position="311"/>
    </location>
</feature>
<name>A0A9P5SFY3_9FUNG</name>
<feature type="region of interest" description="Disordered" evidence="3">
    <location>
        <begin position="573"/>
        <end position="658"/>
    </location>
</feature>
<feature type="compositionally biased region" description="Basic and acidic residues" evidence="3">
    <location>
        <begin position="595"/>
        <end position="605"/>
    </location>
</feature>
<dbReference type="SUPFAM" id="SSF56349">
    <property type="entry name" value="DNA breaking-rejoining enzymes"/>
    <property type="match status" value="1"/>
</dbReference>
<evidence type="ECO:0000256" key="3">
    <source>
        <dbReference type="SAM" id="MobiDB-lite"/>
    </source>
</evidence>
<keyword evidence="5" id="KW-1185">Reference proteome</keyword>